<name>A0A8S2TUR1_9BILA</name>
<feature type="non-terminal residue" evidence="1">
    <location>
        <position position="1"/>
    </location>
</feature>
<dbReference type="Proteomes" id="UP000682733">
    <property type="component" value="Unassembled WGS sequence"/>
</dbReference>
<reference evidence="1" key="1">
    <citation type="submission" date="2021-02" db="EMBL/GenBank/DDBJ databases">
        <authorList>
            <person name="Nowell W R."/>
        </authorList>
    </citation>
    <scope>NUCLEOTIDE SEQUENCE</scope>
</reference>
<dbReference type="EMBL" id="CAJOBA010058143">
    <property type="protein sequence ID" value="CAF4305764.1"/>
    <property type="molecule type" value="Genomic_DNA"/>
</dbReference>
<gene>
    <name evidence="1" type="ORF">TMI583_LOCUS38796</name>
</gene>
<evidence type="ECO:0000313" key="1">
    <source>
        <dbReference type="EMBL" id="CAF4305764.1"/>
    </source>
</evidence>
<evidence type="ECO:0000313" key="2">
    <source>
        <dbReference type="Proteomes" id="UP000682733"/>
    </source>
</evidence>
<sequence>MSNSSENFSEKSENSIDNKQNEGFSDYVEIQALFTLFAQLNDIKLIIENKDDINQLWINLFKDVDNESNIKRIVETALYNELFLTPQVAIIIDELVQKGQEDAISIIFPYIIKPPNEVLPLVHKCETWNSLMESLQQPSYTSYLEELLHSIMWLKNNDQIREENCIEFAKLLSVRNTNQFKEKIYFTSTAVDTMKFIIDEICTSLDTDEQFNQKILDLLNGISMNIHILEKLIKWLIQKMESFKGSNDTIFSLIMCENLLNLVSGCAQKEDYLYRKITNSPHFHKTEMIKLLEKMLNYHPYFPARDSSFVLLSALDKPDHRVIVNAMNALFDGNAAKGYSLIGSPLIHLSSNEFIDDLLTFLKSGKIGEMKAKKPVNFYYTDIKIPFTTTLEKELYKSWIKIQGLSGKTQYSTK</sequence>
<protein>
    <submittedName>
        <fullName evidence="1">Uncharacterized protein</fullName>
    </submittedName>
</protein>
<proteinExistence type="predicted"/>
<organism evidence="1 2">
    <name type="scientific">Didymodactylos carnosus</name>
    <dbReference type="NCBI Taxonomy" id="1234261"/>
    <lineage>
        <taxon>Eukaryota</taxon>
        <taxon>Metazoa</taxon>
        <taxon>Spiralia</taxon>
        <taxon>Gnathifera</taxon>
        <taxon>Rotifera</taxon>
        <taxon>Eurotatoria</taxon>
        <taxon>Bdelloidea</taxon>
        <taxon>Philodinida</taxon>
        <taxon>Philodinidae</taxon>
        <taxon>Didymodactylos</taxon>
    </lineage>
</organism>
<dbReference type="AlphaFoldDB" id="A0A8S2TUR1"/>
<comment type="caution">
    <text evidence="1">The sequence shown here is derived from an EMBL/GenBank/DDBJ whole genome shotgun (WGS) entry which is preliminary data.</text>
</comment>
<accession>A0A8S2TUR1</accession>